<feature type="transmembrane region" description="Helical" evidence="4">
    <location>
        <begin position="567"/>
        <end position="588"/>
    </location>
</feature>
<keyword evidence="3" id="KW-1003">Cell membrane</keyword>
<reference evidence="5" key="2">
    <citation type="journal article" date="2021" name="Genome Biol. Evol.">
        <title>Developing a high-quality reference genome for a parasitic bivalve with doubly uniparental inheritance (Bivalvia: Unionida).</title>
        <authorList>
            <person name="Smith C.H."/>
        </authorList>
    </citation>
    <scope>NUCLEOTIDE SEQUENCE</scope>
    <source>
        <strain evidence="5">CHS0354</strain>
        <tissue evidence="5">Mantle</tissue>
    </source>
</reference>
<feature type="transmembrane region" description="Helical" evidence="4">
    <location>
        <begin position="443"/>
        <end position="465"/>
    </location>
</feature>
<dbReference type="PANTHER" id="PTHR43271">
    <property type="entry name" value="BLL2771 PROTEIN"/>
    <property type="match status" value="1"/>
</dbReference>
<keyword evidence="6" id="KW-1185">Reference proteome</keyword>
<gene>
    <name evidence="5" type="ORF">CHS0354_002010</name>
</gene>
<feature type="transmembrane region" description="Helical" evidence="4">
    <location>
        <begin position="335"/>
        <end position="357"/>
    </location>
</feature>
<dbReference type="EMBL" id="JAEAOA010000186">
    <property type="protein sequence ID" value="KAK3604202.1"/>
    <property type="molecule type" value="Genomic_DNA"/>
</dbReference>
<feature type="transmembrane region" description="Helical" evidence="4">
    <location>
        <begin position="594"/>
        <end position="613"/>
    </location>
</feature>
<comment type="subcellular location">
    <subcellularLocation>
        <location evidence="1">Cell membrane</location>
        <topology evidence="1">Multi-pass membrane protein</topology>
    </subcellularLocation>
</comment>
<dbReference type="SUPFAM" id="SSF103473">
    <property type="entry name" value="MFS general substrate transporter"/>
    <property type="match status" value="1"/>
</dbReference>
<dbReference type="GO" id="GO:0005886">
    <property type="term" value="C:plasma membrane"/>
    <property type="evidence" value="ECO:0007669"/>
    <property type="project" value="UniProtKB-SubCell"/>
</dbReference>
<dbReference type="PANTHER" id="PTHR43271:SF1">
    <property type="entry name" value="INNER MEMBRANE TRANSPORT PROTEIN YNFM"/>
    <property type="match status" value="1"/>
</dbReference>
<name>A0AAE0W8D7_9BIVA</name>
<reference evidence="5" key="1">
    <citation type="journal article" date="2021" name="Genome Biol. Evol.">
        <title>A High-Quality Reference Genome for a Parasitic Bivalve with Doubly Uniparental Inheritance (Bivalvia: Unionida).</title>
        <authorList>
            <person name="Smith C.H."/>
        </authorList>
    </citation>
    <scope>NUCLEOTIDE SEQUENCE</scope>
    <source>
        <strain evidence="5">CHS0354</strain>
    </source>
</reference>
<evidence type="ECO:0000256" key="2">
    <source>
        <dbReference type="ARBA" id="ARBA00022448"/>
    </source>
</evidence>
<feature type="transmembrane region" description="Helical" evidence="4">
    <location>
        <begin position="477"/>
        <end position="497"/>
    </location>
</feature>
<evidence type="ECO:0000256" key="1">
    <source>
        <dbReference type="ARBA" id="ARBA00004651"/>
    </source>
</evidence>
<comment type="caution">
    <text evidence="5">The sequence shown here is derived from an EMBL/GenBank/DDBJ whole genome shotgun (WGS) entry which is preliminary data.</text>
</comment>
<evidence type="ECO:0000256" key="4">
    <source>
        <dbReference type="SAM" id="Phobius"/>
    </source>
</evidence>
<dbReference type="Proteomes" id="UP001195483">
    <property type="component" value="Unassembled WGS sequence"/>
</dbReference>
<dbReference type="Pfam" id="PF07690">
    <property type="entry name" value="MFS_1"/>
    <property type="match status" value="1"/>
</dbReference>
<keyword evidence="4" id="KW-0812">Transmembrane</keyword>
<evidence type="ECO:0000313" key="6">
    <source>
        <dbReference type="Proteomes" id="UP001195483"/>
    </source>
</evidence>
<proteinExistence type="predicted"/>
<dbReference type="Gene3D" id="1.20.1250.20">
    <property type="entry name" value="MFS general substrate transporter like domains"/>
    <property type="match status" value="1"/>
</dbReference>
<evidence type="ECO:0000256" key="3">
    <source>
        <dbReference type="ARBA" id="ARBA00022475"/>
    </source>
</evidence>
<sequence length="621" mass="68838">MDYSGLIIKKNVYEWGCYSDTHKKLTEQERFTSPDELASALKARASQSDKTAFCMKAGVCTFPDVPAGKEKEAKDLLTKAGYNLYLISPGDALALTYIQAQGKVSSAGVICFDEMLYGSLVMNSRIFSAQSYFDSVASQRYNFSTGVPKSSQTVGELISETALSSILAQSKTDLTGLLNDFAKSNLSADHPFRRFHEIILYVLSNISYSFDPAVMVLYGKLFTGCSDDIFRKVWAEPAVAKVTSDNPHIDYRRSELTSGQLLTAAPAAVFRYVSRGYADGVADDYPDDGLSGYVACFLWSADRKNQSAHHSDCILYAAGAKSVFFAWVARLDWMIASRVFQGLLFPAIFTALTTYISSKSNTLHTARNIRQYIFCTIIGGFTGRFFSGWFATLYGWTFFFNFSGALLLASIPGILYLEGNTARAKERFSFTSVRTTLADPLKLNIYLMIFSGFFVFTAVINYIPFRIREIVPDASPQMIAVAYLGYLGGLISLLSAPLLRRTPRITEKILIPASVLGSLCGLAGLFMPFYALIGIFTLLFCASFFMLHGLSSGYINQISQIHKGTANGLYIAFYYSGGTLGSILPGFIYRWADWTWFITALLAVTVFQFYLSFRLSHRISP</sequence>
<accession>A0AAE0W8D7</accession>
<dbReference type="InterPro" id="IPR036259">
    <property type="entry name" value="MFS_trans_sf"/>
</dbReference>
<dbReference type="GO" id="GO:0022857">
    <property type="term" value="F:transmembrane transporter activity"/>
    <property type="evidence" value="ECO:0007669"/>
    <property type="project" value="InterPro"/>
</dbReference>
<keyword evidence="4" id="KW-0472">Membrane</keyword>
<keyword evidence="4" id="KW-1133">Transmembrane helix</keyword>
<reference evidence="5" key="3">
    <citation type="submission" date="2023-05" db="EMBL/GenBank/DDBJ databases">
        <authorList>
            <person name="Smith C.H."/>
        </authorList>
    </citation>
    <scope>NUCLEOTIDE SEQUENCE</scope>
    <source>
        <strain evidence="5">CHS0354</strain>
        <tissue evidence="5">Mantle</tissue>
    </source>
</reference>
<feature type="transmembrane region" description="Helical" evidence="4">
    <location>
        <begin position="509"/>
        <end position="527"/>
    </location>
</feature>
<feature type="transmembrane region" description="Helical" evidence="4">
    <location>
        <begin position="369"/>
        <end position="387"/>
    </location>
</feature>
<feature type="transmembrane region" description="Helical" evidence="4">
    <location>
        <begin position="533"/>
        <end position="555"/>
    </location>
</feature>
<evidence type="ECO:0000313" key="5">
    <source>
        <dbReference type="EMBL" id="KAK3604202.1"/>
    </source>
</evidence>
<dbReference type="InterPro" id="IPR011701">
    <property type="entry name" value="MFS"/>
</dbReference>
<organism evidence="5 6">
    <name type="scientific">Potamilus streckersoni</name>
    <dbReference type="NCBI Taxonomy" id="2493646"/>
    <lineage>
        <taxon>Eukaryota</taxon>
        <taxon>Metazoa</taxon>
        <taxon>Spiralia</taxon>
        <taxon>Lophotrochozoa</taxon>
        <taxon>Mollusca</taxon>
        <taxon>Bivalvia</taxon>
        <taxon>Autobranchia</taxon>
        <taxon>Heteroconchia</taxon>
        <taxon>Palaeoheterodonta</taxon>
        <taxon>Unionida</taxon>
        <taxon>Unionoidea</taxon>
        <taxon>Unionidae</taxon>
        <taxon>Ambleminae</taxon>
        <taxon>Lampsilini</taxon>
        <taxon>Potamilus</taxon>
    </lineage>
</organism>
<evidence type="ECO:0008006" key="7">
    <source>
        <dbReference type="Google" id="ProtNLM"/>
    </source>
</evidence>
<protein>
    <recommendedName>
        <fullName evidence="7">Major facilitator superfamily (MFS) profile domain-containing protein</fullName>
    </recommendedName>
</protein>
<keyword evidence="2" id="KW-0813">Transport</keyword>
<dbReference type="AlphaFoldDB" id="A0AAE0W8D7"/>
<feature type="transmembrane region" description="Helical" evidence="4">
    <location>
        <begin position="393"/>
        <end position="417"/>
    </location>
</feature>